<dbReference type="Gene3D" id="1.10.150.20">
    <property type="entry name" value="5' to 3' exonuclease, C-terminal subdomain"/>
    <property type="match status" value="1"/>
</dbReference>
<keyword evidence="8" id="KW-0808">Transferase</keyword>
<evidence type="ECO:0000256" key="4">
    <source>
        <dbReference type="ARBA" id="ARBA00023125"/>
    </source>
</evidence>
<dbReference type="PANTHER" id="PTHR42646">
    <property type="entry name" value="FLAP ENDONUCLEASE XNI"/>
    <property type="match status" value="1"/>
</dbReference>
<dbReference type="Pfam" id="PF02739">
    <property type="entry name" value="5_3_exonuc_N"/>
    <property type="match status" value="1"/>
</dbReference>
<dbReference type="GO" id="GO:0003677">
    <property type="term" value="F:DNA binding"/>
    <property type="evidence" value="ECO:0007669"/>
    <property type="project" value="UniProtKB-KW"/>
</dbReference>
<dbReference type="GO" id="GO:0008409">
    <property type="term" value="F:5'-3' exonuclease activity"/>
    <property type="evidence" value="ECO:0007669"/>
    <property type="project" value="InterPro"/>
</dbReference>
<protein>
    <recommendedName>
        <fullName evidence="6">5'-3' exonuclease</fullName>
    </recommendedName>
</protein>
<dbReference type="InterPro" id="IPR002421">
    <property type="entry name" value="5-3_exonuclease"/>
</dbReference>
<dbReference type="EMBL" id="CP022521">
    <property type="protein sequence ID" value="ASO21568.1"/>
    <property type="molecule type" value="Genomic_DNA"/>
</dbReference>
<dbReference type="Proteomes" id="UP000204221">
    <property type="component" value="Chromosome"/>
</dbReference>
<evidence type="ECO:0000313" key="9">
    <source>
        <dbReference type="Proteomes" id="UP000204221"/>
    </source>
</evidence>
<dbReference type="PANTHER" id="PTHR42646:SF2">
    <property type="entry name" value="5'-3' EXONUCLEASE FAMILY PROTEIN"/>
    <property type="match status" value="1"/>
</dbReference>
<dbReference type="InterPro" id="IPR029060">
    <property type="entry name" value="PIN-like_dom_sf"/>
</dbReference>
<evidence type="ECO:0000256" key="1">
    <source>
        <dbReference type="ARBA" id="ARBA00022722"/>
    </source>
</evidence>
<dbReference type="GO" id="GO:0033567">
    <property type="term" value="P:DNA replication, Okazaki fragment processing"/>
    <property type="evidence" value="ECO:0007669"/>
    <property type="project" value="InterPro"/>
</dbReference>
<feature type="domain" description="5'-3' exonuclease" evidence="7">
    <location>
        <begin position="6"/>
        <end position="265"/>
    </location>
</feature>
<keyword evidence="8" id="KW-0548">Nucleotidyltransferase</keyword>
<keyword evidence="4" id="KW-0238">DNA-binding</keyword>
<dbReference type="InterPro" id="IPR020046">
    <property type="entry name" value="5-3_exonucl_a-hlix_arch_N"/>
</dbReference>
<comment type="function">
    <text evidence="5">5'-3' exonuclease acting preferentially on double-stranded DNA.</text>
</comment>
<dbReference type="Gene3D" id="3.40.50.1010">
    <property type="entry name" value="5'-nuclease"/>
    <property type="match status" value="1"/>
</dbReference>
<reference evidence="8 9" key="1">
    <citation type="submission" date="2017-07" db="EMBL/GenBank/DDBJ databases">
        <title>Complete genome sequence of Actinoalloteichus hoggarensis DSM 45943, type strain of Actinoalloteichus hoggarensis.</title>
        <authorList>
            <person name="Ruckert C."/>
            <person name="Nouioui I."/>
            <person name="Willmese J."/>
            <person name="van Wezel G."/>
            <person name="Klenk H.-P."/>
            <person name="Kalinowski J."/>
            <person name="Zotchev S.B."/>
        </authorList>
    </citation>
    <scope>NUCLEOTIDE SEQUENCE [LARGE SCALE GENOMIC DNA]</scope>
    <source>
        <strain evidence="8 9">DSM 45943</strain>
    </source>
</reference>
<organism evidence="8 9">
    <name type="scientific">Actinoalloteichus hoggarensis</name>
    <dbReference type="NCBI Taxonomy" id="1470176"/>
    <lineage>
        <taxon>Bacteria</taxon>
        <taxon>Bacillati</taxon>
        <taxon>Actinomycetota</taxon>
        <taxon>Actinomycetes</taxon>
        <taxon>Pseudonocardiales</taxon>
        <taxon>Pseudonocardiaceae</taxon>
        <taxon>Actinoalloteichus</taxon>
    </lineage>
</organism>
<dbReference type="SMART" id="SM00475">
    <property type="entry name" value="53EXOc"/>
    <property type="match status" value="1"/>
</dbReference>
<dbReference type="SUPFAM" id="SSF47807">
    <property type="entry name" value="5' to 3' exonuclease, C-terminal subdomain"/>
    <property type="match status" value="1"/>
</dbReference>
<evidence type="ECO:0000259" key="7">
    <source>
        <dbReference type="SMART" id="SM00475"/>
    </source>
</evidence>
<dbReference type="InterPro" id="IPR036279">
    <property type="entry name" value="5-3_exonuclease_C_sf"/>
</dbReference>
<dbReference type="Pfam" id="PF01367">
    <property type="entry name" value="5_3_exonuc"/>
    <property type="match status" value="1"/>
</dbReference>
<evidence type="ECO:0000313" key="8">
    <source>
        <dbReference type="EMBL" id="ASO21568.1"/>
    </source>
</evidence>
<keyword evidence="1" id="KW-0540">Nuclease</keyword>
<dbReference type="GO" id="GO:0016779">
    <property type="term" value="F:nucleotidyltransferase activity"/>
    <property type="evidence" value="ECO:0007669"/>
    <property type="project" value="UniProtKB-KW"/>
</dbReference>
<keyword evidence="3" id="KW-0269">Exonuclease</keyword>
<keyword evidence="9" id="KW-1185">Reference proteome</keyword>
<dbReference type="KEGG" id="ahg:AHOG_19750"/>
<dbReference type="InterPro" id="IPR020045">
    <property type="entry name" value="DNA_polI_H3TH"/>
</dbReference>
<dbReference type="SUPFAM" id="SSF88723">
    <property type="entry name" value="PIN domain-like"/>
    <property type="match status" value="1"/>
</dbReference>
<sequence>MPAQLCPLLFVDGHNLLWRAAFGFPAVISSRDKTRDLTAEFGFFALLRVAVRDELPTPPEILVVFDGQHGTEQRKAADPAYKSGRVLDDGALRPLRAIPRVQEALDLLGIAYIEIDTVEADDVIATLVAQSAETEPDRETWIMSSDRDYHQLLTDRIVALNTALRRGHRRIDAADVHERYGVTPDQWPCYRALTGDPADDIPGVPGIGAHTAARLLAGGARLEDLPDTSLLGSRRHRTLLEHWDDVLRWRELIRLRTDVVLPRTPTGHPSRALPAPAEVIDKLGLW</sequence>
<dbReference type="CDD" id="cd09898">
    <property type="entry name" value="H3TH_53EXO"/>
    <property type="match status" value="1"/>
</dbReference>
<evidence type="ECO:0000256" key="6">
    <source>
        <dbReference type="ARBA" id="ARBA00050026"/>
    </source>
</evidence>
<dbReference type="AlphaFoldDB" id="A0A221W6P4"/>
<accession>A0A221W6P4</accession>
<dbReference type="CDD" id="cd09859">
    <property type="entry name" value="PIN_53EXO"/>
    <property type="match status" value="1"/>
</dbReference>
<evidence type="ECO:0000256" key="2">
    <source>
        <dbReference type="ARBA" id="ARBA00022801"/>
    </source>
</evidence>
<dbReference type="InterPro" id="IPR038969">
    <property type="entry name" value="FEN"/>
</dbReference>
<evidence type="ECO:0000256" key="3">
    <source>
        <dbReference type="ARBA" id="ARBA00022839"/>
    </source>
</evidence>
<name>A0A221W6P4_9PSEU</name>
<dbReference type="SMART" id="SM00279">
    <property type="entry name" value="HhH2"/>
    <property type="match status" value="1"/>
</dbReference>
<keyword evidence="2" id="KW-0378">Hydrolase</keyword>
<dbReference type="RefSeq" id="WP_184451020.1">
    <property type="nucleotide sequence ID" value="NZ_CP022521.1"/>
</dbReference>
<proteinExistence type="predicted"/>
<gene>
    <name evidence="8" type="primary">polA4</name>
    <name evidence="8" type="ORF">AHOG_19750</name>
</gene>
<evidence type="ECO:0000256" key="5">
    <source>
        <dbReference type="ARBA" id="ARBA00049957"/>
    </source>
</evidence>
<dbReference type="InterPro" id="IPR008918">
    <property type="entry name" value="HhH2"/>
</dbReference>
<dbReference type="GO" id="GO:0017108">
    <property type="term" value="F:5'-flap endonuclease activity"/>
    <property type="evidence" value="ECO:0007669"/>
    <property type="project" value="InterPro"/>
</dbReference>